<reference evidence="1 2" key="1">
    <citation type="submission" date="2023-10" db="EMBL/GenBank/DDBJ databases">
        <title>Draft genome sequence of Xylaria bambusicola isolate GMP-LS, the root and basal stem rot pathogen of sugarcane in Indonesia.</title>
        <authorList>
            <person name="Selvaraj P."/>
            <person name="Muralishankar V."/>
            <person name="Muruganantham S."/>
            <person name="Sp S."/>
            <person name="Haryani S."/>
            <person name="Lau K.J.X."/>
            <person name="Naqvi N.I."/>
        </authorList>
    </citation>
    <scope>NUCLEOTIDE SEQUENCE [LARGE SCALE GENOMIC DNA]</scope>
    <source>
        <strain evidence="1">GMP-LS</strain>
    </source>
</reference>
<gene>
    <name evidence="1" type="ORF">RRF57_003192</name>
</gene>
<sequence length="481" mass="55363">MPKYMRESLLTHKAIGKANESENILRFLSTNTSINRAIHGRRSRLEKIPIEIKLMIIGFIPDGASIINLSLSGPDFCSVVCTHEKKIVEDAMTIIPPSLMYLAVANYMISTAPWHVNKKKEKRYGRGLELSEAYGTLILNFVEQYRHPEDLTLEKKHPGGLTLSQAKNYLKTYIAVSYYANLLSKQAMFGIPEKLDLSLQITCTVLARYEKALYIMQLVSSLFSWQGAAQPQNQIQMAWGVFWYSLFPWEAEQIFCVQRLLERHIGTLATKHRTVQGYEQSSLREKIFISKFVVFMGPLALWQVEVAGRSPMSFSVELFLLAFKVNEFLSEGVCLPDFGSRVTLPRAIRKLESSQRDEIDQGPLESWYCMAMVTFYGTLFRNMKCRYSQRTMIYRGYMLLDPVHPKGLPPMPGMKYTLARYIHQLYPLREDLKPQVLVGFPIVDITSGTTLVAIAESRRILRRLRSEHVTDQRQCRDRKHH</sequence>
<accession>A0AAN7UG86</accession>
<evidence type="ECO:0000313" key="1">
    <source>
        <dbReference type="EMBL" id="KAK5627477.1"/>
    </source>
</evidence>
<keyword evidence="2" id="KW-1185">Reference proteome</keyword>
<organism evidence="1 2">
    <name type="scientific">Xylaria bambusicola</name>
    <dbReference type="NCBI Taxonomy" id="326684"/>
    <lineage>
        <taxon>Eukaryota</taxon>
        <taxon>Fungi</taxon>
        <taxon>Dikarya</taxon>
        <taxon>Ascomycota</taxon>
        <taxon>Pezizomycotina</taxon>
        <taxon>Sordariomycetes</taxon>
        <taxon>Xylariomycetidae</taxon>
        <taxon>Xylariales</taxon>
        <taxon>Xylariaceae</taxon>
        <taxon>Xylaria</taxon>
    </lineage>
</organism>
<dbReference type="EMBL" id="JAWHQM010000005">
    <property type="protein sequence ID" value="KAK5627477.1"/>
    <property type="molecule type" value="Genomic_DNA"/>
</dbReference>
<proteinExistence type="predicted"/>
<dbReference type="AlphaFoldDB" id="A0AAN7UG86"/>
<protein>
    <submittedName>
        <fullName evidence="1">Uncharacterized protein</fullName>
    </submittedName>
</protein>
<comment type="caution">
    <text evidence="1">The sequence shown here is derived from an EMBL/GenBank/DDBJ whole genome shotgun (WGS) entry which is preliminary data.</text>
</comment>
<name>A0AAN7UG86_9PEZI</name>
<dbReference type="Proteomes" id="UP001305414">
    <property type="component" value="Unassembled WGS sequence"/>
</dbReference>
<evidence type="ECO:0000313" key="2">
    <source>
        <dbReference type="Proteomes" id="UP001305414"/>
    </source>
</evidence>